<dbReference type="RefSeq" id="WP_184227803.1">
    <property type="nucleotide sequence ID" value="NZ_JACHDE010000013.1"/>
</dbReference>
<dbReference type="AlphaFoldDB" id="A0A7W8LD70"/>
<evidence type="ECO:0000256" key="1">
    <source>
        <dbReference type="SAM" id="MobiDB-lite"/>
    </source>
</evidence>
<sequence length="99" mass="10391">MALNLLNCAYQAGGFAAMNACVISALNASVAGPPAIQKETTMNHPENSKPQEGQPRDAAGMSETYVPSYRLLLKEPTVLLAGNPIDRTDVATAAILGYN</sequence>
<dbReference type="Proteomes" id="UP000592820">
    <property type="component" value="Unassembled WGS sequence"/>
</dbReference>
<protein>
    <submittedName>
        <fullName evidence="2">Uncharacterized protein</fullName>
    </submittedName>
</protein>
<dbReference type="EMBL" id="JACHDE010000013">
    <property type="protein sequence ID" value="MBB5403479.1"/>
    <property type="molecule type" value="Genomic_DNA"/>
</dbReference>
<reference evidence="2 3" key="1">
    <citation type="submission" date="2020-08" db="EMBL/GenBank/DDBJ databases">
        <title>Genomic Encyclopedia of Type Strains, Phase IV (KMG-V): Genome sequencing to study the core and pangenomes of soil and plant-associated prokaryotes.</title>
        <authorList>
            <person name="Whitman W."/>
        </authorList>
    </citation>
    <scope>NUCLEOTIDE SEQUENCE [LARGE SCALE GENOMIC DNA]</scope>
    <source>
        <strain evidence="2 3">JPY162</strain>
    </source>
</reference>
<accession>A0A7W8LD70</accession>
<feature type="region of interest" description="Disordered" evidence="1">
    <location>
        <begin position="36"/>
        <end position="60"/>
    </location>
</feature>
<evidence type="ECO:0000313" key="2">
    <source>
        <dbReference type="EMBL" id="MBB5403479.1"/>
    </source>
</evidence>
<gene>
    <name evidence="2" type="ORF">HDG41_005567</name>
</gene>
<organism evidence="2 3">
    <name type="scientific">Paraburkholderia youngii</name>
    <dbReference type="NCBI Taxonomy" id="2782701"/>
    <lineage>
        <taxon>Bacteria</taxon>
        <taxon>Pseudomonadati</taxon>
        <taxon>Pseudomonadota</taxon>
        <taxon>Betaproteobacteria</taxon>
        <taxon>Burkholderiales</taxon>
        <taxon>Burkholderiaceae</taxon>
        <taxon>Paraburkholderia</taxon>
    </lineage>
</organism>
<feature type="compositionally biased region" description="Polar residues" evidence="1">
    <location>
        <begin position="38"/>
        <end position="51"/>
    </location>
</feature>
<proteinExistence type="predicted"/>
<name>A0A7W8LD70_9BURK</name>
<evidence type="ECO:0000313" key="3">
    <source>
        <dbReference type="Proteomes" id="UP000592820"/>
    </source>
</evidence>
<comment type="caution">
    <text evidence="2">The sequence shown here is derived from an EMBL/GenBank/DDBJ whole genome shotgun (WGS) entry which is preliminary data.</text>
</comment>